<evidence type="ECO:0000313" key="16">
    <source>
        <dbReference type="Proteomes" id="UP000824540"/>
    </source>
</evidence>
<dbReference type="PROSITE" id="PS50056">
    <property type="entry name" value="TYR_PHOSPHATASE_2"/>
    <property type="match status" value="1"/>
</dbReference>
<keyword evidence="7 11" id="KW-1133">Transmembrane helix</keyword>
<organism evidence="15 16">
    <name type="scientific">Albula glossodonta</name>
    <name type="common">roundjaw bonefish</name>
    <dbReference type="NCBI Taxonomy" id="121402"/>
    <lineage>
        <taxon>Eukaryota</taxon>
        <taxon>Metazoa</taxon>
        <taxon>Chordata</taxon>
        <taxon>Craniata</taxon>
        <taxon>Vertebrata</taxon>
        <taxon>Euteleostomi</taxon>
        <taxon>Actinopterygii</taxon>
        <taxon>Neopterygii</taxon>
        <taxon>Teleostei</taxon>
        <taxon>Albuliformes</taxon>
        <taxon>Albulidae</taxon>
        <taxon>Albula</taxon>
    </lineage>
</organism>
<dbReference type="SMART" id="SM00060">
    <property type="entry name" value="FN3"/>
    <property type="match status" value="4"/>
</dbReference>
<keyword evidence="3 11" id="KW-0812">Transmembrane</keyword>
<keyword evidence="4" id="KW-0732">Signal</keyword>
<comment type="subcellular location">
    <subcellularLocation>
        <location evidence="1">Membrane</location>
        <topology evidence="1">Single-pass type I membrane protein</topology>
    </subcellularLocation>
</comment>
<dbReference type="Gene3D" id="3.90.190.10">
    <property type="entry name" value="Protein tyrosine phosphatase superfamily"/>
    <property type="match status" value="1"/>
</dbReference>
<comment type="catalytic activity">
    <reaction evidence="10">
        <text>O-phospho-L-tyrosyl-[protein] + H2O = L-tyrosyl-[protein] + phosphate</text>
        <dbReference type="Rhea" id="RHEA:10684"/>
        <dbReference type="Rhea" id="RHEA-COMP:10136"/>
        <dbReference type="Rhea" id="RHEA-COMP:20101"/>
        <dbReference type="ChEBI" id="CHEBI:15377"/>
        <dbReference type="ChEBI" id="CHEBI:43474"/>
        <dbReference type="ChEBI" id="CHEBI:46858"/>
        <dbReference type="ChEBI" id="CHEBI:61978"/>
        <dbReference type="EC" id="3.1.3.48"/>
    </reaction>
</comment>
<gene>
    <name evidence="15" type="ORF">JZ751_026311</name>
</gene>
<evidence type="ECO:0000256" key="10">
    <source>
        <dbReference type="ARBA" id="ARBA00051722"/>
    </source>
</evidence>
<keyword evidence="8 11" id="KW-0472">Membrane</keyword>
<evidence type="ECO:0000256" key="3">
    <source>
        <dbReference type="ARBA" id="ARBA00022692"/>
    </source>
</evidence>
<dbReference type="InterPro" id="IPR016130">
    <property type="entry name" value="Tyr_Pase_AS"/>
</dbReference>
<evidence type="ECO:0000256" key="6">
    <source>
        <dbReference type="ARBA" id="ARBA00022912"/>
    </source>
</evidence>
<feature type="domain" description="Fibronectin type-III" evidence="14">
    <location>
        <begin position="184"/>
        <end position="276"/>
    </location>
</feature>
<keyword evidence="5" id="KW-0378">Hydrolase</keyword>
<evidence type="ECO:0000256" key="5">
    <source>
        <dbReference type="ARBA" id="ARBA00022801"/>
    </source>
</evidence>
<dbReference type="EMBL" id="JAFBMS010000008">
    <property type="protein sequence ID" value="KAG9349958.1"/>
    <property type="molecule type" value="Genomic_DNA"/>
</dbReference>
<reference evidence="15" key="1">
    <citation type="thesis" date="2021" institute="BYU ScholarsArchive" country="Provo, UT, USA">
        <title>Applications of and Algorithms for Genome Assembly and Genomic Analyses with an Emphasis on Marine Teleosts.</title>
        <authorList>
            <person name="Pickett B.D."/>
        </authorList>
    </citation>
    <scope>NUCLEOTIDE SEQUENCE</scope>
    <source>
        <strain evidence="15">HI-2016</strain>
    </source>
</reference>
<dbReference type="InterPro" id="IPR003961">
    <property type="entry name" value="FN3_dom"/>
</dbReference>
<protein>
    <recommendedName>
        <fullName evidence="2">protein-tyrosine-phosphatase</fullName>
        <ecNumber evidence="2">3.1.3.48</ecNumber>
    </recommendedName>
</protein>
<dbReference type="OrthoDB" id="8609993at2759"/>
<evidence type="ECO:0000256" key="9">
    <source>
        <dbReference type="ARBA" id="ARBA00023180"/>
    </source>
</evidence>
<evidence type="ECO:0000256" key="4">
    <source>
        <dbReference type="ARBA" id="ARBA00022729"/>
    </source>
</evidence>
<evidence type="ECO:0000256" key="1">
    <source>
        <dbReference type="ARBA" id="ARBA00004479"/>
    </source>
</evidence>
<proteinExistence type="predicted"/>
<feature type="domain" description="Tyrosine-protein phosphatase" evidence="12">
    <location>
        <begin position="592"/>
        <end position="852"/>
    </location>
</feature>
<dbReference type="PRINTS" id="PR00700">
    <property type="entry name" value="PRTYPHPHTASE"/>
</dbReference>
<dbReference type="PROSITE" id="PS50853">
    <property type="entry name" value="FN3"/>
    <property type="match status" value="2"/>
</dbReference>
<evidence type="ECO:0000313" key="15">
    <source>
        <dbReference type="EMBL" id="KAG9349958.1"/>
    </source>
</evidence>
<evidence type="ECO:0000259" key="13">
    <source>
        <dbReference type="PROSITE" id="PS50056"/>
    </source>
</evidence>
<dbReference type="PROSITE" id="PS00383">
    <property type="entry name" value="TYR_PHOSPHATASE_1"/>
    <property type="match status" value="1"/>
</dbReference>
<dbReference type="FunFam" id="3.90.190.10:FF:000009">
    <property type="entry name" value="Receptor-type tyrosine-protein phosphatase beta"/>
    <property type="match status" value="1"/>
</dbReference>
<feature type="domain" description="Fibronectin type-III" evidence="14">
    <location>
        <begin position="69"/>
        <end position="162"/>
    </location>
</feature>
<dbReference type="PANTHER" id="PTHR46957:SF10">
    <property type="entry name" value="PROTEIN TYROSINE PHOSPHATASE, RECEPTOR TYPE, H"/>
    <property type="match status" value="1"/>
</dbReference>
<evidence type="ECO:0000256" key="7">
    <source>
        <dbReference type="ARBA" id="ARBA00022989"/>
    </source>
</evidence>
<evidence type="ECO:0000256" key="8">
    <source>
        <dbReference type="ARBA" id="ARBA00023136"/>
    </source>
</evidence>
<dbReference type="PANTHER" id="PTHR46957">
    <property type="entry name" value="CYTOKINE RECEPTOR"/>
    <property type="match status" value="1"/>
</dbReference>
<dbReference type="SUPFAM" id="SSF49265">
    <property type="entry name" value="Fibronectin type III"/>
    <property type="match status" value="3"/>
</dbReference>
<evidence type="ECO:0000256" key="2">
    <source>
        <dbReference type="ARBA" id="ARBA00013064"/>
    </source>
</evidence>
<dbReference type="Pfam" id="PF00041">
    <property type="entry name" value="fn3"/>
    <property type="match status" value="3"/>
</dbReference>
<dbReference type="CDD" id="cd00063">
    <property type="entry name" value="FN3"/>
    <property type="match status" value="3"/>
</dbReference>
<sequence>SNGTQIADIPGSGDGPVNYNVSGLTPGTEYDFTLYTVFMDQNRTEYDFTLYTGFMDQNSAGYNFSEVTVPENVIEVNVTDRSETWIELQWTKVSNDPKYNYALQYSNGTQIADIPGSGDGPVKYNVSGLTPGTEYDFTLYTVFMDQNSAGYNFSEVTGTEYDFTLYTVFMDQNSAGYNFSEVTAPENVIKVNVTDRSETWIKLQWTKVFNDPKYNYTLQYSNGTQIADIPGSGDGPVKYNVSGLTPGTEYDFTLYTVFMDVKSTGCRFLAITIPKTVDGVNVKQRSERWIELQWNNVYNDPKYNYSLEYENKIFKIPGSKDGPVKYNVSGLTSGTEYNFALFTVFMDEKSTGHHFSSVTTFTCSEWTVTNTSIEGKFPEKFSGAHATNESMNITGDVDKDTVSFLELYPGSTYYVSLFYQLNNENLMQCHHTLTLVPPKVDGLQCEYMSGGYQFSLTWWPPQGVWTEIVVQMPGRSPHNVTGTETKTVIGKVQPARTYHMTVTSWSRGMKSEPVSFECMTDPRGVIGGSVLGVLLFAVVVLLVVFIFRRKPELLSPKFFVESKISSNNYKPIPIGKFEAHFNNLSCDENRGFSVEYEDFSHVGTEQTCKAADLQQNRVKNRFTNVLPYDWARVKLSVINGDPCSDYINACYMPGYGNNVRQYIAAQGPLPSTVNDFWRMIWEQKVHGIVMVTNCNEGGRVKCDQYWPLDYTPCTYGELLVRVSSENKESSWTLREFVVTNRVTSEVRSVNHFHFTAWPDHGVPNGTTELIQFRALVRQHIERCGSVGPTVVHCSAGVGRTGTLIALDVTLQQMEREKAVGLAAFVHKMRLSRPLMVQTESQYIFLHQCIMDCLKPKLKELPEDPLYENVDTIYINATALKEFHSTNTNA</sequence>
<keyword evidence="16" id="KW-1185">Reference proteome</keyword>
<dbReference type="InterPro" id="IPR000387">
    <property type="entry name" value="Tyr_Pase_dom"/>
</dbReference>
<dbReference type="InterPro" id="IPR029021">
    <property type="entry name" value="Prot-tyrosine_phosphatase-like"/>
</dbReference>
<accession>A0A8T2PKA2</accession>
<dbReference type="SMART" id="SM00404">
    <property type="entry name" value="PTPc_motif"/>
    <property type="match status" value="1"/>
</dbReference>
<feature type="domain" description="Tyrosine specific protein phosphatases" evidence="13">
    <location>
        <begin position="770"/>
        <end position="843"/>
    </location>
</feature>
<dbReference type="GO" id="GO:0016020">
    <property type="term" value="C:membrane"/>
    <property type="evidence" value="ECO:0007669"/>
    <property type="project" value="UniProtKB-SubCell"/>
</dbReference>
<feature type="non-terminal residue" evidence="15">
    <location>
        <position position="889"/>
    </location>
</feature>
<evidence type="ECO:0000259" key="14">
    <source>
        <dbReference type="PROSITE" id="PS50853"/>
    </source>
</evidence>
<evidence type="ECO:0000256" key="11">
    <source>
        <dbReference type="SAM" id="Phobius"/>
    </source>
</evidence>
<dbReference type="InterPro" id="IPR000242">
    <property type="entry name" value="PTP_cat"/>
</dbReference>
<dbReference type="PROSITE" id="PS50055">
    <property type="entry name" value="TYR_PHOSPHATASE_PTP"/>
    <property type="match status" value="1"/>
</dbReference>
<keyword evidence="9" id="KW-0325">Glycoprotein</keyword>
<dbReference type="SUPFAM" id="SSF52799">
    <property type="entry name" value="(Phosphotyrosine protein) phosphatases II"/>
    <property type="match status" value="1"/>
</dbReference>
<dbReference type="AlphaFoldDB" id="A0A8T2PKA2"/>
<dbReference type="GO" id="GO:0004725">
    <property type="term" value="F:protein tyrosine phosphatase activity"/>
    <property type="evidence" value="ECO:0007669"/>
    <property type="project" value="UniProtKB-EC"/>
</dbReference>
<dbReference type="Gene3D" id="2.60.40.10">
    <property type="entry name" value="Immunoglobulins"/>
    <property type="match status" value="4"/>
</dbReference>
<dbReference type="Proteomes" id="UP000824540">
    <property type="component" value="Unassembled WGS sequence"/>
</dbReference>
<comment type="caution">
    <text evidence="15">The sequence shown here is derived from an EMBL/GenBank/DDBJ whole genome shotgun (WGS) entry which is preliminary data.</text>
</comment>
<dbReference type="EC" id="3.1.3.48" evidence="2"/>
<evidence type="ECO:0000259" key="12">
    <source>
        <dbReference type="PROSITE" id="PS50055"/>
    </source>
</evidence>
<dbReference type="InterPro" id="IPR003595">
    <property type="entry name" value="Tyr_Pase_cat"/>
</dbReference>
<dbReference type="InterPro" id="IPR050713">
    <property type="entry name" value="RTP_Phos/Ushers"/>
</dbReference>
<dbReference type="InterPro" id="IPR036116">
    <property type="entry name" value="FN3_sf"/>
</dbReference>
<name>A0A8T2PKA2_9TELE</name>
<dbReference type="Pfam" id="PF00102">
    <property type="entry name" value="Y_phosphatase"/>
    <property type="match status" value="1"/>
</dbReference>
<dbReference type="InterPro" id="IPR013783">
    <property type="entry name" value="Ig-like_fold"/>
</dbReference>
<dbReference type="SMART" id="SM00194">
    <property type="entry name" value="PTPc"/>
    <property type="match status" value="1"/>
</dbReference>
<keyword evidence="6" id="KW-0904">Protein phosphatase</keyword>
<feature type="transmembrane region" description="Helical" evidence="11">
    <location>
        <begin position="525"/>
        <end position="547"/>
    </location>
</feature>